<accession>A0AAD6SNI7</accession>
<sequence>MLASVYALISSLVVHASLILSFSLIVPIAARRLTGNHTSHIYYTPFPADSSSEHGLTTSHTTFPAVLRAASLATIIPAVLCCLARAALRRAVSVSFWSPPRGVSTIDSDLTRASPTSLTPSNNFPLPSLPSPPPPASVSPTPPMPARNDCIAPVFDSHRPRELRRYFSDLDYLFSRSSITDNLQKKFHATYFLRLDDQDLWETVPEFTDPAASFAQFTDAIFRLYPEADPSRRYSRTDLDALVAEFSSHHSPSRARFLEFYRTFLTISSFLCAKHRLSVFEQSRIFAHAVPSRIWYRALEHLHIKFPDVHPDDTYPLSDLRDAIDFVFLLPPSPTPAPPSPELPTPTPADSTIAALIDAVNELMRLVSSQQSSPVAPRLDSLPSPPRSALCSYCSDPTHFIARCPLVAADIRAGICRHNAEGKIVLPSGLFVPHRIPGPDLRARINAWHMENPVNCAPVLHSPDVVSAPRSHPTSSPTSHSSRAPDSAAPAPSPTRSIAPTLPTQSRIAVLEAELAALRSRVPRAPASHEPRVAPLSNYPAPSRPSLSRSTSQPHSTIAPQIQPVFAAEVRDFAAPAFPSTVPASFQHSIAPESLPTSPLDPQTSYSTQSCPPPSIFAAPQSCTSFCDDFESPPMQFCPEPPDRVAASPHRAQLSPTSPTSFAPPRSRVSVHEITESAPPRIDADLDLPHGLPPVPRVVAPDPGRFSTRVTPRSSP</sequence>
<feature type="compositionally biased region" description="Polar residues" evidence="1">
    <location>
        <begin position="545"/>
        <end position="558"/>
    </location>
</feature>
<feature type="region of interest" description="Disordered" evidence="1">
    <location>
        <begin position="523"/>
        <end position="558"/>
    </location>
</feature>
<evidence type="ECO:0000256" key="1">
    <source>
        <dbReference type="SAM" id="MobiDB-lite"/>
    </source>
</evidence>
<keyword evidence="5" id="KW-1185">Reference proteome</keyword>
<proteinExistence type="predicted"/>
<feature type="region of interest" description="Disordered" evidence="1">
    <location>
        <begin position="107"/>
        <end position="143"/>
    </location>
</feature>
<protein>
    <submittedName>
        <fullName evidence="4">Uncharacterized protein</fullName>
    </submittedName>
</protein>
<reference evidence="4" key="1">
    <citation type="submission" date="2023-03" db="EMBL/GenBank/DDBJ databases">
        <title>Massive genome expansion in bonnet fungi (Mycena s.s.) driven by repeated elements and novel gene families across ecological guilds.</title>
        <authorList>
            <consortium name="Lawrence Berkeley National Laboratory"/>
            <person name="Harder C.B."/>
            <person name="Miyauchi S."/>
            <person name="Viragh M."/>
            <person name="Kuo A."/>
            <person name="Thoen E."/>
            <person name="Andreopoulos B."/>
            <person name="Lu D."/>
            <person name="Skrede I."/>
            <person name="Drula E."/>
            <person name="Henrissat B."/>
            <person name="Morin E."/>
            <person name="Kohler A."/>
            <person name="Barry K."/>
            <person name="LaButti K."/>
            <person name="Morin E."/>
            <person name="Salamov A."/>
            <person name="Lipzen A."/>
            <person name="Mereny Z."/>
            <person name="Hegedus B."/>
            <person name="Baldrian P."/>
            <person name="Stursova M."/>
            <person name="Weitz H."/>
            <person name="Taylor A."/>
            <person name="Grigoriev I.V."/>
            <person name="Nagy L.G."/>
            <person name="Martin F."/>
            <person name="Kauserud H."/>
        </authorList>
    </citation>
    <scope>NUCLEOTIDE SEQUENCE</scope>
    <source>
        <strain evidence="4">CBHHK200</strain>
    </source>
</reference>
<dbReference type="AlphaFoldDB" id="A0AAD6SNI7"/>
<evidence type="ECO:0000313" key="5">
    <source>
        <dbReference type="Proteomes" id="UP001218188"/>
    </source>
</evidence>
<evidence type="ECO:0000256" key="2">
    <source>
        <dbReference type="SAM" id="Phobius"/>
    </source>
</evidence>
<feature type="compositionally biased region" description="Pro residues" evidence="1">
    <location>
        <begin position="127"/>
        <end position="143"/>
    </location>
</feature>
<dbReference type="EMBL" id="JARJCM010000107">
    <property type="protein sequence ID" value="KAJ7028947.1"/>
    <property type="molecule type" value="Genomic_DNA"/>
</dbReference>
<feature type="compositionally biased region" description="Low complexity" evidence="1">
    <location>
        <begin position="467"/>
        <end position="501"/>
    </location>
</feature>
<gene>
    <name evidence="3" type="ORF">C8F04DRAFT_1265471</name>
    <name evidence="4" type="ORF">C8F04DRAFT_1265519</name>
</gene>
<keyword evidence="2" id="KW-0812">Transmembrane</keyword>
<evidence type="ECO:0000313" key="3">
    <source>
        <dbReference type="EMBL" id="KAJ7028905.1"/>
    </source>
</evidence>
<keyword evidence="2" id="KW-0472">Membrane</keyword>
<feature type="region of interest" description="Disordered" evidence="1">
    <location>
        <begin position="643"/>
        <end position="716"/>
    </location>
</feature>
<organism evidence="4 5">
    <name type="scientific">Mycena alexandri</name>
    <dbReference type="NCBI Taxonomy" id="1745969"/>
    <lineage>
        <taxon>Eukaryota</taxon>
        <taxon>Fungi</taxon>
        <taxon>Dikarya</taxon>
        <taxon>Basidiomycota</taxon>
        <taxon>Agaricomycotina</taxon>
        <taxon>Agaricomycetes</taxon>
        <taxon>Agaricomycetidae</taxon>
        <taxon>Agaricales</taxon>
        <taxon>Marasmiineae</taxon>
        <taxon>Mycenaceae</taxon>
        <taxon>Mycena</taxon>
    </lineage>
</organism>
<dbReference type="Proteomes" id="UP001218188">
    <property type="component" value="Unassembled WGS sequence"/>
</dbReference>
<evidence type="ECO:0000313" key="4">
    <source>
        <dbReference type="EMBL" id="KAJ7028947.1"/>
    </source>
</evidence>
<dbReference type="EMBL" id="JARJCM010000107">
    <property type="protein sequence ID" value="KAJ7028905.1"/>
    <property type="molecule type" value="Genomic_DNA"/>
</dbReference>
<feature type="transmembrane region" description="Helical" evidence="2">
    <location>
        <begin position="6"/>
        <end position="30"/>
    </location>
</feature>
<keyword evidence="2" id="KW-1133">Transmembrane helix</keyword>
<name>A0AAD6SNI7_9AGAR</name>
<feature type="region of interest" description="Disordered" evidence="1">
    <location>
        <begin position="465"/>
        <end position="504"/>
    </location>
</feature>
<feature type="compositionally biased region" description="Polar residues" evidence="1">
    <location>
        <begin position="107"/>
        <end position="116"/>
    </location>
</feature>
<feature type="compositionally biased region" description="Low complexity" evidence="1">
    <location>
        <begin position="117"/>
        <end position="126"/>
    </location>
</feature>
<comment type="caution">
    <text evidence="4">The sequence shown here is derived from an EMBL/GenBank/DDBJ whole genome shotgun (WGS) entry which is preliminary data.</text>
</comment>